<dbReference type="InterPro" id="IPR011990">
    <property type="entry name" value="TPR-like_helical_dom_sf"/>
</dbReference>
<proteinExistence type="predicted"/>
<dbReference type="Gene3D" id="1.25.40.10">
    <property type="entry name" value="Tetratricopeptide repeat domain"/>
    <property type="match status" value="1"/>
</dbReference>
<dbReference type="EMBL" id="UOFL01000238">
    <property type="protein sequence ID" value="VAW82226.1"/>
    <property type="molecule type" value="Genomic_DNA"/>
</dbReference>
<dbReference type="AlphaFoldDB" id="A0A3B0ZNP9"/>
<evidence type="ECO:0000313" key="1">
    <source>
        <dbReference type="EMBL" id="VAW82226.1"/>
    </source>
</evidence>
<organism evidence="1">
    <name type="scientific">hydrothermal vent metagenome</name>
    <dbReference type="NCBI Taxonomy" id="652676"/>
    <lineage>
        <taxon>unclassified sequences</taxon>
        <taxon>metagenomes</taxon>
        <taxon>ecological metagenomes</taxon>
    </lineage>
</organism>
<dbReference type="InterPro" id="IPR019734">
    <property type="entry name" value="TPR_rpt"/>
</dbReference>
<accession>A0A3B0ZNP9</accession>
<dbReference type="PROSITE" id="PS50005">
    <property type="entry name" value="TPR"/>
    <property type="match status" value="1"/>
</dbReference>
<reference evidence="1" key="1">
    <citation type="submission" date="2018-06" db="EMBL/GenBank/DDBJ databases">
        <authorList>
            <person name="Zhirakovskaya E."/>
        </authorList>
    </citation>
    <scope>NUCLEOTIDE SEQUENCE</scope>
</reference>
<dbReference type="SUPFAM" id="SSF48452">
    <property type="entry name" value="TPR-like"/>
    <property type="match status" value="1"/>
</dbReference>
<gene>
    <name evidence="1" type="ORF">MNBD_GAMMA12-1046</name>
</gene>
<sequence length="365" mass="42240">MKLLRILLLIMIVPLGGCLQSFIPIQLSARDSKIDQWVSDKQFGRAIQAMTRKSKKHPSKRNKMKLLEIKTAAVRFEKRSISRVNKKIRSGKWSSAFVILDDALRNYPESKRLTDYRLSLSSSQTKTIKNVRFKLITIQSQYLLQVKPYYAKLARVDPSDTDIAWKLKKTILEIKETSHSLFISGTQAIKQKNLELAQNYLELSDQLNPTQRTTKALANLAQLRITRLHMRHQHLEKMRAAKTRRPLNNQQQIKHKKLTVLVRAALRRAEYDRARKILSKVSLIAPDHPETARLRLDLDRSIHSKVRTLVHRGNDLYSKGHIKQARSSWTQALKLSPQNRQVQSSVARANRVLSKLREIKSSKIQ</sequence>
<protein>
    <submittedName>
        <fullName evidence="1">Uncharacterized protein</fullName>
    </submittedName>
</protein>
<name>A0A3B0ZNP9_9ZZZZ</name>